<sequence>MPQISDLLWLQLFLYFNLTLIAMMSLIYFTFSPKISKNLNNNNNNNMNNKKKFLMKW</sequence>
<feature type="transmembrane region" description="Helical" evidence="1">
    <location>
        <begin position="12"/>
        <end position="31"/>
    </location>
</feature>
<dbReference type="AlphaFoldDB" id="A0A096XMX2"/>
<reference evidence="2" key="1">
    <citation type="journal article" date="2014" name="Genome Biol. Evol.">
        <title>Evolutionary dynamics of the mitochondrial genome in the evaniomorpha (hymenoptera)?a group with an intermediate rate of gene rearrangement.</title>
        <authorList>
            <person name="Mao M."/>
            <person name="Gibson T."/>
            <person name="Dowton M."/>
        </authorList>
    </citation>
    <scope>NUCLEOTIDE SEQUENCE</scope>
</reference>
<name>A0A096XMX2_9HYME</name>
<gene>
    <name evidence="2" type="primary">ATP8</name>
</gene>
<keyword evidence="1" id="KW-0812">Transmembrane</keyword>
<accession>A0A096XMX2</accession>
<dbReference type="EMBL" id="KJ619460">
    <property type="protein sequence ID" value="AIC09088.1"/>
    <property type="molecule type" value="Genomic_DNA"/>
</dbReference>
<geneLocation type="mitochondrion" evidence="2"/>
<proteinExistence type="predicted"/>
<protein>
    <submittedName>
        <fullName evidence="2">ATP synthase F0 subunit 8</fullName>
    </submittedName>
</protein>
<keyword evidence="1" id="KW-1133">Transmembrane helix</keyword>
<evidence type="ECO:0000313" key="2">
    <source>
        <dbReference type="EMBL" id="AIC09088.1"/>
    </source>
</evidence>
<keyword evidence="1" id="KW-0472">Membrane</keyword>
<evidence type="ECO:0000256" key="1">
    <source>
        <dbReference type="SAM" id="Phobius"/>
    </source>
</evidence>
<keyword evidence="2" id="KW-0496">Mitochondrion</keyword>
<organism evidence="2">
    <name type="scientific">Gasteruption sp. M19</name>
    <dbReference type="NCBI Taxonomy" id="162239"/>
    <lineage>
        <taxon>Eukaryota</taxon>
        <taxon>Metazoa</taxon>
        <taxon>Ecdysozoa</taxon>
        <taxon>Arthropoda</taxon>
        <taxon>Hexapoda</taxon>
        <taxon>Insecta</taxon>
        <taxon>Pterygota</taxon>
        <taxon>Neoptera</taxon>
        <taxon>Endopterygota</taxon>
        <taxon>Hymenoptera</taxon>
        <taxon>Apocrita</taxon>
        <taxon>Evanioidea</taxon>
        <taxon>Gasteruptiidae</taxon>
        <taxon>Gasteruption</taxon>
    </lineage>
</organism>